<dbReference type="PANTHER" id="PTHR11735">
    <property type="entry name" value="TRNA N6-ADENOSINE THREONYLCARBAMOYLTRANSFERASE"/>
    <property type="match status" value="1"/>
</dbReference>
<dbReference type="Pfam" id="PF00814">
    <property type="entry name" value="TsaD"/>
    <property type="match status" value="1"/>
</dbReference>
<dbReference type="Gene3D" id="3.30.420.40">
    <property type="match status" value="2"/>
</dbReference>
<dbReference type="GO" id="GO:0005829">
    <property type="term" value="C:cytosol"/>
    <property type="evidence" value="ECO:0007669"/>
    <property type="project" value="TreeGrafter"/>
</dbReference>
<protein>
    <submittedName>
        <fullName evidence="2">tRNA threonylcarbamoyladenosine biosynthesis protein TsaB</fullName>
    </submittedName>
</protein>
<dbReference type="SUPFAM" id="SSF53067">
    <property type="entry name" value="Actin-like ATPase domain"/>
    <property type="match status" value="2"/>
</dbReference>
<sequence length="246" mass="26827">MKVLGIDTSNTPLGLALADGNVVKGEWITNVKKDHSLRAMPAIESLFRQCGMAPKDLDLIVVAKGPGSYTGVRIGVTIAKTLAWSLGIPIAGVSSLEVLAANGRCFSGLIVPLFDARRGHIYTGLYHSDGSVLRQVEPDQLVVADEWARRLGERGEDVLFIGADVPLYHELFQRVLGGRAHMAPPSLALPRPSELVMLGKEKERRNAHTFVPDYLRLAEAEVKWLAKQKGERNDGDRCTISANDHS</sequence>
<dbReference type="RefSeq" id="WP_033842618.1">
    <property type="nucleotide sequence ID" value="NZ_AP022557.1"/>
</dbReference>
<reference evidence="3" key="1">
    <citation type="journal article" date="2020" name="Microbiol. Resour. Announc.">
        <title>Complete Genome Sequence of Geobacillus sp. Strain E55-1, Isolated from Mine Geyser in Japan.</title>
        <authorList>
            <person name="Miyazaki K."/>
            <person name="Hase E."/>
            <person name="Tokito N."/>
        </authorList>
    </citation>
    <scope>NUCLEOTIDE SEQUENCE [LARGE SCALE GENOMIC DNA]</scope>
    <source>
        <strain evidence="3">E55-1</strain>
    </source>
</reference>
<evidence type="ECO:0000313" key="3">
    <source>
        <dbReference type="Proteomes" id="UP000501421"/>
    </source>
</evidence>
<proteinExistence type="predicted"/>
<dbReference type="InterPro" id="IPR000905">
    <property type="entry name" value="Gcp-like_dom"/>
</dbReference>
<name>A0A679FT94_9BACL</name>
<dbReference type="InterPro" id="IPR043129">
    <property type="entry name" value="ATPase_NBD"/>
</dbReference>
<organism evidence="2 3">
    <name type="scientific">Geobacillus subterraneus</name>
    <dbReference type="NCBI Taxonomy" id="129338"/>
    <lineage>
        <taxon>Bacteria</taxon>
        <taxon>Bacillati</taxon>
        <taxon>Bacillota</taxon>
        <taxon>Bacilli</taxon>
        <taxon>Bacillales</taxon>
        <taxon>Anoxybacillaceae</taxon>
        <taxon>Geobacillus</taxon>
    </lineage>
</organism>
<evidence type="ECO:0000313" key="2">
    <source>
        <dbReference type="EMBL" id="BBW98279.1"/>
    </source>
</evidence>
<dbReference type="PANTHER" id="PTHR11735:SF11">
    <property type="entry name" value="TRNA THREONYLCARBAMOYLADENOSINE BIOSYNTHESIS PROTEIN TSAB"/>
    <property type="match status" value="1"/>
</dbReference>
<dbReference type="AlphaFoldDB" id="A0A679FT94"/>
<feature type="domain" description="Gcp-like" evidence="1">
    <location>
        <begin position="31"/>
        <end position="224"/>
    </location>
</feature>
<dbReference type="Proteomes" id="UP000501421">
    <property type="component" value="Chromosome"/>
</dbReference>
<dbReference type="CDD" id="cd24032">
    <property type="entry name" value="ASKHA_NBD_TsaB"/>
    <property type="match status" value="1"/>
</dbReference>
<evidence type="ECO:0000259" key="1">
    <source>
        <dbReference type="Pfam" id="PF00814"/>
    </source>
</evidence>
<gene>
    <name evidence="2" type="primary">tsaB</name>
    <name evidence="2" type="ORF">GsuE55_31120</name>
</gene>
<dbReference type="GO" id="GO:0002949">
    <property type="term" value="P:tRNA threonylcarbamoyladenosine modification"/>
    <property type="evidence" value="ECO:0007669"/>
    <property type="project" value="InterPro"/>
</dbReference>
<dbReference type="EMBL" id="AP022557">
    <property type="protein sequence ID" value="BBW98279.1"/>
    <property type="molecule type" value="Genomic_DNA"/>
</dbReference>
<keyword evidence="3" id="KW-1185">Reference proteome</keyword>
<dbReference type="NCBIfam" id="TIGR03725">
    <property type="entry name" value="T6A_YeaZ"/>
    <property type="match status" value="1"/>
</dbReference>
<dbReference type="InterPro" id="IPR022496">
    <property type="entry name" value="T6A_TsaB"/>
</dbReference>
<accession>A0A679FT94</accession>